<dbReference type="AlphaFoldDB" id="A0A4Q7IJH2"/>
<dbReference type="RefSeq" id="WP_130256292.1">
    <property type="nucleotide sequence ID" value="NZ_PNCM01000067.1"/>
</dbReference>
<evidence type="ECO:0000313" key="3">
    <source>
        <dbReference type="EMBL" id="TMP77424.1"/>
    </source>
</evidence>
<evidence type="ECO:0000313" key="2">
    <source>
        <dbReference type="EMBL" id="RZQ52284.1"/>
    </source>
</evidence>
<dbReference type="GO" id="GO:0016747">
    <property type="term" value="F:acyltransferase activity, transferring groups other than amino-acyl groups"/>
    <property type="evidence" value="ECO:0007669"/>
    <property type="project" value="InterPro"/>
</dbReference>
<sequence>MQVERLEAIATPLVNKFYQAHSVRGRANKQDQVWVVKAPALIAACRLQDRKSSLFLSTLYVEPQSRGQGVAKRLVLDALAAQQQTVFTFPYRNLEPFYQSLGFTQSHSLPCEIDTLFTAYRQQGRDIIAMTT</sequence>
<dbReference type="Proteomes" id="UP000291338">
    <property type="component" value="Unassembled WGS sequence"/>
</dbReference>
<protein>
    <submittedName>
        <fullName evidence="2">N-acetyltransferase</fullName>
    </submittedName>
</protein>
<dbReference type="EMBL" id="PPSX01000061">
    <property type="protein sequence ID" value="RZQ52284.1"/>
    <property type="molecule type" value="Genomic_DNA"/>
</dbReference>
<dbReference type="Gene3D" id="3.40.630.30">
    <property type="match status" value="1"/>
</dbReference>
<proteinExistence type="predicted"/>
<dbReference type="CDD" id="cd04301">
    <property type="entry name" value="NAT_SF"/>
    <property type="match status" value="1"/>
</dbReference>
<dbReference type="InterPro" id="IPR000182">
    <property type="entry name" value="GNAT_dom"/>
</dbReference>
<keyword evidence="2" id="KW-0808">Transferase</keyword>
<dbReference type="InterPro" id="IPR016181">
    <property type="entry name" value="Acyl_CoA_acyltransferase"/>
</dbReference>
<dbReference type="PROSITE" id="PS51186">
    <property type="entry name" value="GNAT"/>
    <property type="match status" value="1"/>
</dbReference>
<reference evidence="5" key="3">
    <citation type="submission" date="2019-06" db="EMBL/GenBank/DDBJ databases">
        <title>Co-occurence of chitin degradation, pigmentation and bioactivity in marine Pseudoalteromonas.</title>
        <authorList>
            <person name="Sonnenschein E.C."/>
            <person name="Bech P.K."/>
        </authorList>
    </citation>
    <scope>NUCLEOTIDE SEQUENCE [LARGE SCALE GENOMIC DNA]</scope>
    <source>
        <strain evidence="5">S1189</strain>
    </source>
</reference>
<reference evidence="3 5" key="1">
    <citation type="submission" date="2017-12" db="EMBL/GenBank/DDBJ databases">
        <authorList>
            <person name="Paulsen S."/>
            <person name="Gram L.K."/>
        </authorList>
    </citation>
    <scope>NUCLEOTIDE SEQUENCE [LARGE SCALE GENOMIC DNA]</scope>
    <source>
        <strain evidence="3 5">S1189</strain>
    </source>
</reference>
<dbReference type="SUPFAM" id="SSF55729">
    <property type="entry name" value="Acyl-CoA N-acyltransferases (Nat)"/>
    <property type="match status" value="1"/>
</dbReference>
<evidence type="ECO:0000259" key="1">
    <source>
        <dbReference type="PROSITE" id="PS51186"/>
    </source>
</evidence>
<reference evidence="3" key="4">
    <citation type="submission" date="2019-09" db="EMBL/GenBank/DDBJ databases">
        <title>Co-occurence of chitin degradation, pigmentation and bioactivity in marine Pseudoalteromonas.</title>
        <authorList>
            <person name="Sonnenschein E.C."/>
            <person name="Bech P.K."/>
        </authorList>
    </citation>
    <scope>NUCLEOTIDE SEQUENCE</scope>
    <source>
        <strain evidence="3">S1189</strain>
    </source>
</reference>
<evidence type="ECO:0000313" key="4">
    <source>
        <dbReference type="Proteomes" id="UP000291338"/>
    </source>
</evidence>
<dbReference type="OrthoDB" id="8780005at2"/>
<gene>
    <name evidence="2" type="ORF">C1E23_14670</name>
    <name evidence="3" type="ORF">CWB73_20015</name>
</gene>
<feature type="domain" description="N-acetyltransferase" evidence="1">
    <location>
        <begin position="1"/>
        <end position="122"/>
    </location>
</feature>
<organism evidence="2 4">
    <name type="scientific">Pseudoalteromonas phenolica</name>
    <dbReference type="NCBI Taxonomy" id="161398"/>
    <lineage>
        <taxon>Bacteria</taxon>
        <taxon>Pseudomonadati</taxon>
        <taxon>Pseudomonadota</taxon>
        <taxon>Gammaproteobacteria</taxon>
        <taxon>Alteromonadales</taxon>
        <taxon>Pseudoalteromonadaceae</taxon>
        <taxon>Pseudoalteromonas</taxon>
    </lineage>
</organism>
<evidence type="ECO:0000313" key="5">
    <source>
        <dbReference type="Proteomes" id="UP000307362"/>
    </source>
</evidence>
<dbReference type="Pfam" id="PF13673">
    <property type="entry name" value="Acetyltransf_10"/>
    <property type="match status" value="1"/>
</dbReference>
<name>A0A4Q7IJH2_9GAMM</name>
<comment type="caution">
    <text evidence="2">The sequence shown here is derived from an EMBL/GenBank/DDBJ whole genome shotgun (WGS) entry which is preliminary data.</text>
</comment>
<dbReference type="EMBL" id="PNCM01000067">
    <property type="protein sequence ID" value="TMP77424.1"/>
    <property type="molecule type" value="Genomic_DNA"/>
</dbReference>
<accession>A0A4Q7IJH2</accession>
<reference evidence="2 4" key="2">
    <citation type="submission" date="2018-01" db="EMBL/GenBank/DDBJ databases">
        <title>Co-occurrence of chitin degradation, pigmentation and bioactivity in marine Pseudoalteromonas.</title>
        <authorList>
            <person name="Paulsen S."/>
            <person name="Gram L."/>
            <person name="Machado H."/>
        </authorList>
    </citation>
    <scope>NUCLEOTIDE SEQUENCE [LARGE SCALE GENOMIC DNA]</scope>
    <source>
        <strain evidence="2 4">S3898</strain>
    </source>
</reference>
<dbReference type="Proteomes" id="UP000307362">
    <property type="component" value="Unassembled WGS sequence"/>
</dbReference>